<feature type="transmembrane region" description="Helical" evidence="2">
    <location>
        <begin position="7"/>
        <end position="27"/>
    </location>
</feature>
<dbReference type="Proteomes" id="UP001303473">
    <property type="component" value="Unassembled WGS sequence"/>
</dbReference>
<reference evidence="4" key="1">
    <citation type="journal article" date="2023" name="Mol. Phylogenet. Evol.">
        <title>Genome-scale phylogeny and comparative genomics of the fungal order Sordariales.</title>
        <authorList>
            <person name="Hensen N."/>
            <person name="Bonometti L."/>
            <person name="Westerberg I."/>
            <person name="Brannstrom I.O."/>
            <person name="Guillou S."/>
            <person name="Cros-Aarteil S."/>
            <person name="Calhoun S."/>
            <person name="Haridas S."/>
            <person name="Kuo A."/>
            <person name="Mondo S."/>
            <person name="Pangilinan J."/>
            <person name="Riley R."/>
            <person name="LaButti K."/>
            <person name="Andreopoulos B."/>
            <person name="Lipzen A."/>
            <person name="Chen C."/>
            <person name="Yan M."/>
            <person name="Daum C."/>
            <person name="Ng V."/>
            <person name="Clum A."/>
            <person name="Steindorff A."/>
            <person name="Ohm R.A."/>
            <person name="Martin F."/>
            <person name="Silar P."/>
            <person name="Natvig D.O."/>
            <person name="Lalanne C."/>
            <person name="Gautier V."/>
            <person name="Ament-Velasquez S.L."/>
            <person name="Kruys A."/>
            <person name="Hutchinson M.I."/>
            <person name="Powell A.J."/>
            <person name="Barry K."/>
            <person name="Miller A.N."/>
            <person name="Grigoriev I.V."/>
            <person name="Debuchy R."/>
            <person name="Gladieux P."/>
            <person name="Hiltunen Thoren M."/>
            <person name="Johannesson H."/>
        </authorList>
    </citation>
    <scope>NUCLEOTIDE SEQUENCE [LARGE SCALE GENOMIC DNA]</scope>
    <source>
        <strain evidence="4">CBS 340.73</strain>
    </source>
</reference>
<protein>
    <submittedName>
        <fullName evidence="3">Uncharacterized protein</fullName>
    </submittedName>
</protein>
<keyword evidence="4" id="KW-1185">Reference proteome</keyword>
<keyword evidence="2" id="KW-0812">Transmembrane</keyword>
<name>A0AAN6NJC0_9PEZI</name>
<evidence type="ECO:0000256" key="2">
    <source>
        <dbReference type="SAM" id="Phobius"/>
    </source>
</evidence>
<evidence type="ECO:0000256" key="1">
    <source>
        <dbReference type="SAM" id="MobiDB-lite"/>
    </source>
</evidence>
<feature type="region of interest" description="Disordered" evidence="1">
    <location>
        <begin position="30"/>
        <end position="104"/>
    </location>
</feature>
<sequence>MNTFKKVAYWQSAVVLSVAIYAAITIYRSAAREHTDEANDTTDTDSEYYTAEEGNEPDSDSDTSDTEYYTAEEGDEPDTVSEPAPVNEPDAVDKTQMKSTSLQM</sequence>
<gene>
    <name evidence="3" type="ORF">QBC46DRAFT_402950</name>
</gene>
<evidence type="ECO:0000313" key="4">
    <source>
        <dbReference type="Proteomes" id="UP001303473"/>
    </source>
</evidence>
<feature type="compositionally biased region" description="Acidic residues" evidence="1">
    <location>
        <begin position="53"/>
        <end position="79"/>
    </location>
</feature>
<proteinExistence type="predicted"/>
<dbReference type="AlphaFoldDB" id="A0AAN6NJC0"/>
<evidence type="ECO:0000313" key="3">
    <source>
        <dbReference type="EMBL" id="KAK3945868.1"/>
    </source>
</evidence>
<keyword evidence="2" id="KW-1133">Transmembrane helix</keyword>
<keyword evidence="2" id="KW-0472">Membrane</keyword>
<accession>A0AAN6NJC0</accession>
<organism evidence="3 4">
    <name type="scientific">Diplogelasinospora grovesii</name>
    <dbReference type="NCBI Taxonomy" id="303347"/>
    <lineage>
        <taxon>Eukaryota</taxon>
        <taxon>Fungi</taxon>
        <taxon>Dikarya</taxon>
        <taxon>Ascomycota</taxon>
        <taxon>Pezizomycotina</taxon>
        <taxon>Sordariomycetes</taxon>
        <taxon>Sordariomycetidae</taxon>
        <taxon>Sordariales</taxon>
        <taxon>Diplogelasinosporaceae</taxon>
        <taxon>Diplogelasinospora</taxon>
    </lineage>
</organism>
<comment type="caution">
    <text evidence="3">The sequence shown here is derived from an EMBL/GenBank/DDBJ whole genome shotgun (WGS) entry which is preliminary data.</text>
</comment>
<dbReference type="EMBL" id="MU853753">
    <property type="protein sequence ID" value="KAK3945868.1"/>
    <property type="molecule type" value="Genomic_DNA"/>
</dbReference>